<name>A0A7X0D0G7_9HYPH</name>
<dbReference type="GO" id="GO:0016747">
    <property type="term" value="F:acyltransferase activity, transferring groups other than amino-acyl groups"/>
    <property type="evidence" value="ECO:0007669"/>
    <property type="project" value="InterPro"/>
</dbReference>
<dbReference type="AlphaFoldDB" id="A0A7X0D0G7"/>
<dbReference type="RefSeq" id="WP_183993199.1">
    <property type="nucleotide sequence ID" value="NZ_BMHW01000006.1"/>
</dbReference>
<dbReference type="EMBL" id="JACHEG010000003">
    <property type="protein sequence ID" value="MBB6163359.1"/>
    <property type="molecule type" value="Genomic_DNA"/>
</dbReference>
<dbReference type="PROSITE" id="PS51186">
    <property type="entry name" value="GNAT"/>
    <property type="match status" value="1"/>
</dbReference>
<dbReference type="InterPro" id="IPR000182">
    <property type="entry name" value="GNAT_dom"/>
</dbReference>
<reference evidence="2 3" key="1">
    <citation type="submission" date="2020-08" db="EMBL/GenBank/DDBJ databases">
        <title>Genomic Encyclopedia of Type Strains, Phase IV (KMG-IV): sequencing the most valuable type-strain genomes for metagenomic binning, comparative biology and taxonomic classification.</title>
        <authorList>
            <person name="Goeker M."/>
        </authorList>
    </citation>
    <scope>NUCLEOTIDE SEQUENCE [LARGE SCALE GENOMIC DNA]</scope>
    <source>
        <strain evidence="2 3">DSM 100734</strain>
    </source>
</reference>
<dbReference type="SUPFAM" id="SSF55729">
    <property type="entry name" value="Acyl-CoA N-acyltransferases (Nat)"/>
    <property type="match status" value="1"/>
</dbReference>
<keyword evidence="3" id="KW-1185">Reference proteome</keyword>
<dbReference type="Gene3D" id="3.40.630.90">
    <property type="match status" value="1"/>
</dbReference>
<evidence type="ECO:0000313" key="3">
    <source>
        <dbReference type="Proteomes" id="UP000547879"/>
    </source>
</evidence>
<dbReference type="Pfam" id="PF18014">
    <property type="entry name" value="Acetyltransf_18"/>
    <property type="match status" value="1"/>
</dbReference>
<dbReference type="InterPro" id="IPR041496">
    <property type="entry name" value="YitH/HolE_GNAT"/>
</dbReference>
<dbReference type="PANTHER" id="PTHR47237">
    <property type="entry name" value="SLL0310 PROTEIN"/>
    <property type="match status" value="1"/>
</dbReference>
<dbReference type="Gene3D" id="3.40.630.30">
    <property type="match status" value="1"/>
</dbReference>
<dbReference type="PANTHER" id="PTHR47237:SF2">
    <property type="entry name" value="BLL4206 PROTEIN"/>
    <property type="match status" value="1"/>
</dbReference>
<sequence>MQMGDIEIKAFAAEHLEAAVRLSREAGWPHRPEDWQVAQQLSEGVVATEENGNVVGTALVTPYGSDCATINMVIVDAAMRGRGLGRRLMDAALAIGGARPLRLIATSDGLPLYEKLGFRQTGTILQHQGIVASARSSVNTQAATADDLPAITALDRQAFGADRTALMRRLFEIGEFAVIRAGSEITGFACIRAFGRGEVIGPVVAGNLKDAQSLVSHFLAQRIGSFVRVDTIAAAGLAPWLSEHALSHVGGGIAMSRPLSIQSAASTATTFALANQALG</sequence>
<organism evidence="2 3">
    <name type="scientific">Rhizobium wenxiniae</name>
    <dbReference type="NCBI Taxonomy" id="1737357"/>
    <lineage>
        <taxon>Bacteria</taxon>
        <taxon>Pseudomonadati</taxon>
        <taxon>Pseudomonadota</taxon>
        <taxon>Alphaproteobacteria</taxon>
        <taxon>Hyphomicrobiales</taxon>
        <taxon>Rhizobiaceae</taxon>
        <taxon>Rhizobium/Agrobacterium group</taxon>
        <taxon>Rhizobium</taxon>
    </lineage>
</organism>
<comment type="caution">
    <text evidence="2">The sequence shown here is derived from an EMBL/GenBank/DDBJ whole genome shotgun (WGS) entry which is preliminary data.</text>
</comment>
<proteinExistence type="predicted"/>
<keyword evidence="2" id="KW-0808">Transferase</keyword>
<protein>
    <submittedName>
        <fullName evidence="2">Putative N-acetyltransferase YhbS</fullName>
    </submittedName>
</protein>
<dbReference type="InterPro" id="IPR016181">
    <property type="entry name" value="Acyl_CoA_acyltransferase"/>
</dbReference>
<accession>A0A7X0D0G7</accession>
<gene>
    <name evidence="2" type="ORF">HNQ72_003199</name>
</gene>
<feature type="domain" description="N-acetyltransferase" evidence="1">
    <location>
        <begin position="6"/>
        <end position="141"/>
    </location>
</feature>
<dbReference type="Proteomes" id="UP000547879">
    <property type="component" value="Unassembled WGS sequence"/>
</dbReference>
<dbReference type="InterPro" id="IPR052729">
    <property type="entry name" value="Acyl/Acetyltrans_Enzymes"/>
</dbReference>
<dbReference type="Pfam" id="PF13508">
    <property type="entry name" value="Acetyltransf_7"/>
    <property type="match status" value="1"/>
</dbReference>
<evidence type="ECO:0000313" key="2">
    <source>
        <dbReference type="EMBL" id="MBB6163359.1"/>
    </source>
</evidence>
<evidence type="ECO:0000259" key="1">
    <source>
        <dbReference type="PROSITE" id="PS51186"/>
    </source>
</evidence>
<dbReference type="CDD" id="cd04301">
    <property type="entry name" value="NAT_SF"/>
    <property type="match status" value="1"/>
</dbReference>